<evidence type="ECO:0000313" key="8">
    <source>
        <dbReference type="EMBL" id="ATA22346.1"/>
    </source>
</evidence>
<dbReference type="InterPro" id="IPR027469">
    <property type="entry name" value="Cation_efflux_TMD_sf"/>
</dbReference>
<dbReference type="KEGG" id="gqu:AWC35_05180"/>
<dbReference type="SUPFAM" id="SSF161111">
    <property type="entry name" value="Cation efflux protein transmembrane domain-like"/>
    <property type="match status" value="1"/>
</dbReference>
<accession>A0A250B8D5</accession>
<evidence type="ECO:0000313" key="9">
    <source>
        <dbReference type="Proteomes" id="UP000217182"/>
    </source>
</evidence>
<dbReference type="InterPro" id="IPR002524">
    <property type="entry name" value="Cation_efflux"/>
</dbReference>
<dbReference type="Gene3D" id="1.20.1510.10">
    <property type="entry name" value="Cation efflux protein transmembrane domain"/>
    <property type="match status" value="1"/>
</dbReference>
<dbReference type="NCBIfam" id="NF033827">
    <property type="entry name" value="CDF_efflux_DmeF"/>
    <property type="match status" value="1"/>
</dbReference>
<dbReference type="Pfam" id="PF01545">
    <property type="entry name" value="Cation_efflux"/>
    <property type="match status" value="1"/>
</dbReference>
<feature type="domain" description="Cation efflux protein transmembrane" evidence="7">
    <location>
        <begin position="1"/>
        <end position="195"/>
    </location>
</feature>
<keyword evidence="4 6" id="KW-1133">Transmembrane helix</keyword>
<feature type="transmembrane region" description="Helical" evidence="6">
    <location>
        <begin position="90"/>
        <end position="113"/>
    </location>
</feature>
<evidence type="ECO:0000256" key="2">
    <source>
        <dbReference type="ARBA" id="ARBA00022692"/>
    </source>
</evidence>
<protein>
    <submittedName>
        <fullName evidence="8">Cation transporter</fullName>
    </submittedName>
</protein>
<gene>
    <name evidence="8" type="ORF">AWC35_05180</name>
</gene>
<keyword evidence="3" id="KW-0813">Transport</keyword>
<dbReference type="Proteomes" id="UP000217182">
    <property type="component" value="Chromosome"/>
</dbReference>
<evidence type="ECO:0000256" key="3">
    <source>
        <dbReference type="ARBA" id="ARBA00022906"/>
    </source>
</evidence>
<dbReference type="InterPro" id="IPR050681">
    <property type="entry name" value="CDF/SLC30A"/>
</dbReference>
<dbReference type="GO" id="GO:0005886">
    <property type="term" value="C:plasma membrane"/>
    <property type="evidence" value="ECO:0007669"/>
    <property type="project" value="TreeGrafter"/>
</dbReference>
<feature type="transmembrane region" description="Helical" evidence="6">
    <location>
        <begin position="60"/>
        <end position="78"/>
    </location>
</feature>
<evidence type="ECO:0000256" key="1">
    <source>
        <dbReference type="ARBA" id="ARBA00004141"/>
    </source>
</evidence>
<keyword evidence="3" id="KW-0864">Zinc transport</keyword>
<feature type="transmembrane region" description="Helical" evidence="6">
    <location>
        <begin position="170"/>
        <end position="187"/>
    </location>
</feature>
<keyword evidence="3" id="KW-0862">Zinc</keyword>
<dbReference type="PANTHER" id="PTHR11562:SF40">
    <property type="entry name" value="CATION EFFLUX SYSTEM PROTEIN"/>
    <property type="match status" value="1"/>
</dbReference>
<sequence>MMVIEIVCGWLFNSMALLADGWHMSSHALAMGLSVLAYTAARRLANNRRFSLGTWKIEVLAGYTSAVLLVVVAVLMLFQSVERLFTPTPIHYSEAIAIGVAGLAVNLICAWLLRATPDHGHGHGHHHGHGEDLNLRSAYLHVLADAATSVLAILALVGGLLWGAAWLDPLIGIVGAGLVAAWAYSLLRETGKILLDAEMDNPLVEEIKDTLAHSGYRLTLTDLHLGRIGKGKYHCILALSSPDATLTPERVRQLLRAHNALVHITVEISHPTPTVVLFRQNDLV</sequence>
<keyword evidence="3" id="KW-0406">Ion transport</keyword>
<proteinExistence type="predicted"/>
<evidence type="ECO:0000256" key="6">
    <source>
        <dbReference type="SAM" id="Phobius"/>
    </source>
</evidence>
<dbReference type="AlphaFoldDB" id="A0A250B8D5"/>
<evidence type="ECO:0000256" key="5">
    <source>
        <dbReference type="ARBA" id="ARBA00023136"/>
    </source>
</evidence>
<name>A0A250B8D5_9GAMM</name>
<feature type="transmembrane region" description="Helical" evidence="6">
    <location>
        <begin position="142"/>
        <end position="164"/>
    </location>
</feature>
<keyword evidence="9" id="KW-1185">Reference proteome</keyword>
<evidence type="ECO:0000256" key="4">
    <source>
        <dbReference type="ARBA" id="ARBA00022989"/>
    </source>
</evidence>
<comment type="subcellular location">
    <subcellularLocation>
        <location evidence="1">Membrane</location>
        <topology evidence="1">Multi-pass membrane protein</topology>
    </subcellularLocation>
</comment>
<feature type="transmembrane region" description="Helical" evidence="6">
    <location>
        <begin position="21"/>
        <end position="40"/>
    </location>
</feature>
<reference evidence="8 9" key="1">
    <citation type="submission" date="2016-01" db="EMBL/GenBank/DDBJ databases">
        <authorList>
            <person name="Oliw E.H."/>
        </authorList>
    </citation>
    <scope>NUCLEOTIDE SEQUENCE [LARGE SCALE GENOMIC DNA]</scope>
    <source>
        <strain evidence="8 9">FRB97</strain>
    </source>
</reference>
<dbReference type="InterPro" id="IPR058533">
    <property type="entry name" value="Cation_efflux_TM"/>
</dbReference>
<dbReference type="GO" id="GO:0005385">
    <property type="term" value="F:zinc ion transmembrane transporter activity"/>
    <property type="evidence" value="ECO:0007669"/>
    <property type="project" value="TreeGrafter"/>
</dbReference>
<dbReference type="PANTHER" id="PTHR11562">
    <property type="entry name" value="CATION EFFLUX PROTEIN/ ZINC TRANSPORTER"/>
    <property type="match status" value="1"/>
</dbReference>
<evidence type="ECO:0000259" key="7">
    <source>
        <dbReference type="Pfam" id="PF01545"/>
    </source>
</evidence>
<organism evidence="8 9">
    <name type="scientific">Gibbsiella quercinecans</name>
    <dbReference type="NCBI Taxonomy" id="929813"/>
    <lineage>
        <taxon>Bacteria</taxon>
        <taxon>Pseudomonadati</taxon>
        <taxon>Pseudomonadota</taxon>
        <taxon>Gammaproteobacteria</taxon>
        <taxon>Enterobacterales</taxon>
        <taxon>Yersiniaceae</taxon>
        <taxon>Gibbsiella</taxon>
    </lineage>
</organism>
<keyword evidence="2 6" id="KW-0812">Transmembrane</keyword>
<keyword evidence="5 6" id="KW-0472">Membrane</keyword>
<dbReference type="NCBIfam" id="TIGR01297">
    <property type="entry name" value="CDF"/>
    <property type="match status" value="1"/>
</dbReference>
<dbReference type="EMBL" id="CP014136">
    <property type="protein sequence ID" value="ATA22346.1"/>
    <property type="molecule type" value="Genomic_DNA"/>
</dbReference>